<protein>
    <recommendedName>
        <fullName evidence="1">Exocyst complex component Sec10-like alpha-helical bundle domain-containing protein</fullName>
    </recommendedName>
</protein>
<dbReference type="InterPro" id="IPR009976">
    <property type="entry name" value="Sec10-like"/>
</dbReference>
<organism evidence="2 3">
    <name type="scientific">Glossina austeni</name>
    <name type="common">Savannah tsetse fly</name>
    <dbReference type="NCBI Taxonomy" id="7395"/>
    <lineage>
        <taxon>Eukaryota</taxon>
        <taxon>Metazoa</taxon>
        <taxon>Ecdysozoa</taxon>
        <taxon>Arthropoda</taxon>
        <taxon>Hexapoda</taxon>
        <taxon>Insecta</taxon>
        <taxon>Pterygota</taxon>
        <taxon>Neoptera</taxon>
        <taxon>Endopterygota</taxon>
        <taxon>Diptera</taxon>
        <taxon>Brachycera</taxon>
        <taxon>Muscomorpha</taxon>
        <taxon>Hippoboscoidea</taxon>
        <taxon>Glossinidae</taxon>
        <taxon>Glossina</taxon>
    </lineage>
</organism>
<proteinExistence type="predicted"/>
<dbReference type="GO" id="GO:0006893">
    <property type="term" value="P:Golgi to plasma membrane transport"/>
    <property type="evidence" value="ECO:0007669"/>
    <property type="project" value="TreeGrafter"/>
</dbReference>
<dbReference type="InterPro" id="IPR048627">
    <property type="entry name" value="Sec10_HB"/>
</dbReference>
<feature type="domain" description="Exocyst complex component Sec10-like alpha-helical bundle" evidence="1">
    <location>
        <begin position="19"/>
        <end position="374"/>
    </location>
</feature>
<keyword evidence="3" id="KW-1185">Reference proteome</keyword>
<sequence>MTPYGGKALFIGIAKITIKTLKLSCDLQIYMSAMDDDLLNKKTQQIFQKHIIGYVEIRSSFLTSKYFNKLEKFYLSKKHQKKQTQCFQELKRDMQVLIGTRANINIAQIEDYGGETFLSEELAVKILRKANVALKSESDLPADVIKLNDILFRFVMHEHVNYTLEVGLHAVSIVESTRTMPQLHFLDVVQKTYIIVHSLDSQCNTNIPKYSDYLFKKRILIEQMESKLDQSFGRTINAIIGWVKLYLQNEQKITSQISNVDTISSAVCLHVDQNLQPIIQQIKICMVKIKKTLRLHRIIYDHLQTMQFNTAGAMCAIFDVNEYRKCIRELENPIVIQLFDILHAICNLLVNYLDKSVVRQFIRLRADFRLITNTNYIKGILERRISTYCIRNYIYTGNDGSA</sequence>
<dbReference type="STRING" id="7395.A0A1A9UZA5"/>
<dbReference type="AlphaFoldDB" id="A0A1A9UZA5"/>
<dbReference type="Pfam" id="PF07393">
    <property type="entry name" value="Sec10_HB"/>
    <property type="match status" value="1"/>
</dbReference>
<dbReference type="GO" id="GO:0006887">
    <property type="term" value="P:exocytosis"/>
    <property type="evidence" value="ECO:0007669"/>
    <property type="project" value="TreeGrafter"/>
</dbReference>
<evidence type="ECO:0000313" key="2">
    <source>
        <dbReference type="EnsemblMetazoa" id="GAUT020616-PA"/>
    </source>
</evidence>
<evidence type="ECO:0000259" key="1">
    <source>
        <dbReference type="Pfam" id="PF07393"/>
    </source>
</evidence>
<dbReference type="Proteomes" id="UP000078200">
    <property type="component" value="Unassembled WGS sequence"/>
</dbReference>
<dbReference type="GO" id="GO:0000145">
    <property type="term" value="C:exocyst"/>
    <property type="evidence" value="ECO:0007669"/>
    <property type="project" value="TreeGrafter"/>
</dbReference>
<accession>A0A1A9UZA5</accession>
<name>A0A1A9UZA5_GLOAU</name>
<dbReference type="PANTHER" id="PTHR12100:SF0">
    <property type="entry name" value="EXOCYST COMPLEX COMPONENT 5"/>
    <property type="match status" value="1"/>
</dbReference>
<reference evidence="2" key="1">
    <citation type="submission" date="2020-05" db="UniProtKB">
        <authorList>
            <consortium name="EnsemblMetazoa"/>
        </authorList>
    </citation>
    <scope>IDENTIFICATION</scope>
    <source>
        <strain evidence="2">TTRI</strain>
    </source>
</reference>
<dbReference type="EnsemblMetazoa" id="GAUT020616-RA">
    <property type="protein sequence ID" value="GAUT020616-PA"/>
    <property type="gene ID" value="GAUT020616"/>
</dbReference>
<dbReference type="PANTHER" id="PTHR12100">
    <property type="entry name" value="SEC10"/>
    <property type="match status" value="1"/>
</dbReference>
<evidence type="ECO:0000313" key="3">
    <source>
        <dbReference type="Proteomes" id="UP000078200"/>
    </source>
</evidence>
<dbReference type="VEuPathDB" id="VectorBase:GAUT020616"/>